<sequence>MMEGDGVLGKDPPSSIEDDRTVKRLQVQNEDANMNIRFPFGTRRGRYFGYLSIR</sequence>
<organism evidence="2 3">
    <name type="scientific">Ricinus communis</name>
    <name type="common">Castor bean</name>
    <dbReference type="NCBI Taxonomy" id="3988"/>
    <lineage>
        <taxon>Eukaryota</taxon>
        <taxon>Viridiplantae</taxon>
        <taxon>Streptophyta</taxon>
        <taxon>Embryophyta</taxon>
        <taxon>Tracheophyta</taxon>
        <taxon>Spermatophyta</taxon>
        <taxon>Magnoliopsida</taxon>
        <taxon>eudicotyledons</taxon>
        <taxon>Gunneridae</taxon>
        <taxon>Pentapetalae</taxon>
        <taxon>rosids</taxon>
        <taxon>fabids</taxon>
        <taxon>Malpighiales</taxon>
        <taxon>Euphorbiaceae</taxon>
        <taxon>Acalyphoideae</taxon>
        <taxon>Acalypheae</taxon>
        <taxon>Ricinus</taxon>
    </lineage>
</organism>
<dbReference type="AlphaFoldDB" id="B9SG65"/>
<accession>B9SG65</accession>
<gene>
    <name evidence="2" type="ORF">RCOM_1086090</name>
</gene>
<proteinExistence type="predicted"/>
<evidence type="ECO:0000313" key="3">
    <source>
        <dbReference type="Proteomes" id="UP000008311"/>
    </source>
</evidence>
<keyword evidence="3" id="KW-1185">Reference proteome</keyword>
<name>B9SG65_RICCO</name>
<evidence type="ECO:0000313" key="2">
    <source>
        <dbReference type="EMBL" id="EEF37391.1"/>
    </source>
</evidence>
<dbReference type="Proteomes" id="UP000008311">
    <property type="component" value="Unassembled WGS sequence"/>
</dbReference>
<dbReference type="InParanoid" id="B9SG65"/>
<feature type="region of interest" description="Disordered" evidence="1">
    <location>
        <begin position="1"/>
        <end position="27"/>
    </location>
</feature>
<evidence type="ECO:0000256" key="1">
    <source>
        <dbReference type="SAM" id="MobiDB-lite"/>
    </source>
</evidence>
<dbReference type="EMBL" id="EQ973949">
    <property type="protein sequence ID" value="EEF37391.1"/>
    <property type="molecule type" value="Genomic_DNA"/>
</dbReference>
<reference evidence="3" key="1">
    <citation type="journal article" date="2010" name="Nat. Biotechnol.">
        <title>Draft genome sequence of the oilseed species Ricinus communis.</title>
        <authorList>
            <person name="Chan A.P."/>
            <person name="Crabtree J."/>
            <person name="Zhao Q."/>
            <person name="Lorenzi H."/>
            <person name="Orvis J."/>
            <person name="Puiu D."/>
            <person name="Melake-Berhan A."/>
            <person name="Jones K.M."/>
            <person name="Redman J."/>
            <person name="Chen G."/>
            <person name="Cahoon E.B."/>
            <person name="Gedil M."/>
            <person name="Stanke M."/>
            <person name="Haas B.J."/>
            <person name="Wortman J.R."/>
            <person name="Fraser-Liggett C.M."/>
            <person name="Ravel J."/>
            <person name="Rabinowicz P.D."/>
        </authorList>
    </citation>
    <scope>NUCLEOTIDE SEQUENCE [LARGE SCALE GENOMIC DNA]</scope>
    <source>
        <strain evidence="3">cv. Hale</strain>
    </source>
</reference>
<protein>
    <submittedName>
        <fullName evidence="2">Uncharacterized protein</fullName>
    </submittedName>
</protein>